<reference evidence="1 2" key="1">
    <citation type="journal article" date="2005" name="Nature">
        <title>The map-based sequence of the rice genome.</title>
        <authorList>
            <consortium name="International rice genome sequencing project (IRGSP)"/>
            <person name="Matsumoto T."/>
            <person name="Wu J."/>
            <person name="Kanamori H."/>
            <person name="Katayose Y."/>
            <person name="Fujisawa M."/>
            <person name="Namiki N."/>
            <person name="Mizuno H."/>
            <person name="Yamamoto K."/>
            <person name="Antonio B.A."/>
            <person name="Baba T."/>
            <person name="Sakata K."/>
            <person name="Nagamura Y."/>
            <person name="Aoki H."/>
            <person name="Arikawa K."/>
            <person name="Arita K."/>
            <person name="Bito T."/>
            <person name="Chiden Y."/>
            <person name="Fujitsuka N."/>
            <person name="Fukunaka R."/>
            <person name="Hamada M."/>
            <person name="Harada C."/>
            <person name="Hayashi A."/>
            <person name="Hijishita S."/>
            <person name="Honda M."/>
            <person name="Hosokawa S."/>
            <person name="Ichikawa Y."/>
            <person name="Idonuma A."/>
            <person name="Iijima M."/>
            <person name="Ikeda M."/>
            <person name="Ikeno M."/>
            <person name="Ito K."/>
            <person name="Ito S."/>
            <person name="Ito T."/>
            <person name="Ito Y."/>
            <person name="Ito Y."/>
            <person name="Iwabuchi A."/>
            <person name="Kamiya K."/>
            <person name="Karasawa W."/>
            <person name="Kurita K."/>
            <person name="Katagiri S."/>
            <person name="Kikuta A."/>
            <person name="Kobayashi H."/>
            <person name="Kobayashi N."/>
            <person name="Machita K."/>
            <person name="Maehara T."/>
            <person name="Masukawa M."/>
            <person name="Mizubayashi T."/>
            <person name="Mukai Y."/>
            <person name="Nagasaki H."/>
            <person name="Nagata Y."/>
            <person name="Naito S."/>
            <person name="Nakashima M."/>
            <person name="Nakama Y."/>
            <person name="Nakamichi Y."/>
            <person name="Nakamura M."/>
            <person name="Meguro A."/>
            <person name="Negishi M."/>
            <person name="Ohta I."/>
            <person name="Ohta T."/>
            <person name="Okamoto M."/>
            <person name="Ono N."/>
            <person name="Saji S."/>
            <person name="Sakaguchi M."/>
            <person name="Sakai K."/>
            <person name="Shibata M."/>
            <person name="Shimokawa T."/>
            <person name="Song J."/>
            <person name="Takazaki Y."/>
            <person name="Terasawa K."/>
            <person name="Tsugane M."/>
            <person name="Tsuji K."/>
            <person name="Ueda S."/>
            <person name="Waki K."/>
            <person name="Yamagata H."/>
            <person name="Yamamoto M."/>
            <person name="Yamamoto S."/>
            <person name="Yamane H."/>
            <person name="Yoshiki S."/>
            <person name="Yoshihara R."/>
            <person name="Yukawa K."/>
            <person name="Zhong H."/>
            <person name="Yano M."/>
            <person name="Yuan Q."/>
            <person name="Ouyang S."/>
            <person name="Liu J."/>
            <person name="Jones K.M."/>
            <person name="Gansberger K."/>
            <person name="Moffat K."/>
            <person name="Hill J."/>
            <person name="Bera J."/>
            <person name="Fadrosh D."/>
            <person name="Jin S."/>
            <person name="Johri S."/>
            <person name="Kim M."/>
            <person name="Overton L."/>
            <person name="Reardon M."/>
            <person name="Tsitrin T."/>
            <person name="Vuong H."/>
            <person name="Weaver B."/>
            <person name="Ciecko A."/>
            <person name="Tallon L."/>
            <person name="Jackson J."/>
            <person name="Pai G."/>
            <person name="Aken S.V."/>
            <person name="Utterback T."/>
            <person name="Reidmuller S."/>
            <person name="Feldblyum T."/>
            <person name="Hsiao J."/>
            <person name="Zismann V."/>
            <person name="Iobst S."/>
            <person name="de Vazeille A.R."/>
            <person name="Buell C.R."/>
            <person name="Ying K."/>
            <person name="Li Y."/>
            <person name="Lu T."/>
            <person name="Huang Y."/>
            <person name="Zhao Q."/>
            <person name="Feng Q."/>
            <person name="Zhang L."/>
            <person name="Zhu J."/>
            <person name="Weng Q."/>
            <person name="Mu J."/>
            <person name="Lu Y."/>
            <person name="Fan D."/>
            <person name="Liu Y."/>
            <person name="Guan J."/>
            <person name="Zhang Y."/>
            <person name="Yu S."/>
            <person name="Liu X."/>
            <person name="Zhang Y."/>
            <person name="Hong G."/>
            <person name="Han B."/>
            <person name="Choisne N."/>
            <person name="Demange N."/>
            <person name="Orjeda G."/>
            <person name="Samain S."/>
            <person name="Cattolico L."/>
            <person name="Pelletier E."/>
            <person name="Couloux A."/>
            <person name="Segurens B."/>
            <person name="Wincker P."/>
            <person name="D'Hont A."/>
            <person name="Scarpelli C."/>
            <person name="Weissenbach J."/>
            <person name="Salanoubat M."/>
            <person name="Quetier F."/>
            <person name="Yu Y."/>
            <person name="Kim H.R."/>
            <person name="Rambo T."/>
            <person name="Currie J."/>
            <person name="Collura K."/>
            <person name="Luo M."/>
            <person name="Yang T."/>
            <person name="Ammiraju J.S.S."/>
            <person name="Engler F."/>
            <person name="Soderlund C."/>
            <person name="Wing R.A."/>
            <person name="Palmer L.E."/>
            <person name="de la Bastide M."/>
            <person name="Spiegel L."/>
            <person name="Nascimento L."/>
            <person name="Zutavern T."/>
            <person name="O'Shaughnessy A."/>
            <person name="Dike S."/>
            <person name="Dedhia N."/>
            <person name="Preston R."/>
            <person name="Balija V."/>
            <person name="McCombie W.R."/>
            <person name="Chow T."/>
            <person name="Chen H."/>
            <person name="Chung M."/>
            <person name="Chen C."/>
            <person name="Shaw J."/>
            <person name="Wu H."/>
            <person name="Hsiao K."/>
            <person name="Chao Y."/>
            <person name="Chu M."/>
            <person name="Cheng C."/>
            <person name="Hour A."/>
            <person name="Lee P."/>
            <person name="Lin S."/>
            <person name="Lin Y."/>
            <person name="Liou J."/>
            <person name="Liu S."/>
            <person name="Hsing Y."/>
            <person name="Raghuvanshi S."/>
            <person name="Mohanty A."/>
            <person name="Bharti A.K."/>
            <person name="Gaur A."/>
            <person name="Gupta V."/>
            <person name="Kumar D."/>
            <person name="Ravi V."/>
            <person name="Vij S."/>
            <person name="Kapur A."/>
            <person name="Khurana P."/>
            <person name="Khurana P."/>
            <person name="Khurana J.P."/>
            <person name="Tyagi A.K."/>
            <person name="Gaikwad K."/>
            <person name="Singh A."/>
            <person name="Dalal V."/>
            <person name="Srivastava S."/>
            <person name="Dixit A."/>
            <person name="Pal A.K."/>
            <person name="Ghazi I.A."/>
            <person name="Yadav M."/>
            <person name="Pandit A."/>
            <person name="Bhargava A."/>
            <person name="Sureshbabu K."/>
            <person name="Batra K."/>
            <person name="Sharma T.R."/>
            <person name="Mohapatra T."/>
            <person name="Singh N.K."/>
            <person name="Messing J."/>
            <person name="Nelson A.B."/>
            <person name="Fuks G."/>
            <person name="Kavchok S."/>
            <person name="Keizer G."/>
            <person name="Linton E."/>
            <person name="Llaca V."/>
            <person name="Song R."/>
            <person name="Tanyolac B."/>
            <person name="Young S."/>
            <person name="Ho-Il K."/>
            <person name="Hahn J.H."/>
            <person name="Sangsakoo G."/>
            <person name="Vanavichit A."/>
            <person name="de Mattos Luiz.A.T."/>
            <person name="Zimmer P.D."/>
            <person name="Malone G."/>
            <person name="Dellagostin O."/>
            <person name="de Oliveira A.C."/>
            <person name="Bevan M."/>
            <person name="Bancroft I."/>
            <person name="Minx P."/>
            <person name="Cordum H."/>
            <person name="Wilson R."/>
            <person name="Cheng Z."/>
            <person name="Jin W."/>
            <person name="Jiang J."/>
            <person name="Leong S.A."/>
            <person name="Iwama H."/>
            <person name="Gojobori T."/>
            <person name="Itoh T."/>
            <person name="Niimura Y."/>
            <person name="Fujii Y."/>
            <person name="Habara T."/>
            <person name="Sakai H."/>
            <person name="Sato Y."/>
            <person name="Wilson G."/>
            <person name="Kumar K."/>
            <person name="McCouch S."/>
            <person name="Juretic N."/>
            <person name="Hoen D."/>
            <person name="Wright S."/>
            <person name="Bruskiewich R."/>
            <person name="Bureau T."/>
            <person name="Miyao A."/>
            <person name="Hirochika H."/>
            <person name="Nishikawa T."/>
            <person name="Kadowaki K."/>
            <person name="Sugiura M."/>
            <person name="Burr B."/>
            <person name="Sasaki T."/>
        </authorList>
    </citation>
    <scope>NUCLEOTIDE SEQUENCE [LARGE SCALE GENOMIC DNA]</scope>
    <source>
        <strain evidence="2">cv. Nipponbare</strain>
    </source>
</reference>
<evidence type="ECO:0000313" key="1">
    <source>
        <dbReference type="EMBL" id="BAH93279.1"/>
    </source>
</evidence>
<dbReference type="Gramene" id="Os05t0591500-01">
    <property type="protein sequence ID" value="Os05t0591500-01"/>
    <property type="gene ID" value="Os05g0591500"/>
</dbReference>
<dbReference type="AlphaFoldDB" id="A0A0P0WRE8"/>
<sequence length="43" mass="4766">SCLKCIINNVEQLTKAMPNSHCLSQVTGSANSKVHFKWTGIYL</sequence>
<evidence type="ECO:0000313" key="2">
    <source>
        <dbReference type="Proteomes" id="UP000000763"/>
    </source>
</evidence>
<dbReference type="KEGG" id="dosa:Os05g0591500"/>
<dbReference type="EMBL" id="AP008211">
    <property type="protein sequence ID" value="BAH93279.1"/>
    <property type="molecule type" value="Genomic_DNA"/>
</dbReference>
<organism evidence="1 2">
    <name type="scientific">Oryza sativa subsp. japonica</name>
    <name type="common">Rice</name>
    <dbReference type="NCBI Taxonomy" id="39947"/>
    <lineage>
        <taxon>Eukaryota</taxon>
        <taxon>Viridiplantae</taxon>
        <taxon>Streptophyta</taxon>
        <taxon>Embryophyta</taxon>
        <taxon>Tracheophyta</taxon>
        <taxon>Spermatophyta</taxon>
        <taxon>Magnoliopsida</taxon>
        <taxon>Liliopsida</taxon>
        <taxon>Poales</taxon>
        <taxon>Poaceae</taxon>
        <taxon>BOP clade</taxon>
        <taxon>Oryzoideae</taxon>
        <taxon>Oryzeae</taxon>
        <taxon>Oryzinae</taxon>
        <taxon>Oryza</taxon>
        <taxon>Oryza sativa</taxon>
    </lineage>
</organism>
<gene>
    <name evidence="1" type="ordered locus">Os05g0591500</name>
</gene>
<reference evidence="2" key="2">
    <citation type="journal article" date="2008" name="Nucleic Acids Res.">
        <title>The rice annotation project database (RAP-DB): 2008 update.</title>
        <authorList>
            <consortium name="The rice annotation project (RAP)"/>
        </authorList>
    </citation>
    <scope>GENOME REANNOTATION</scope>
    <source>
        <strain evidence="2">cv. Nipponbare</strain>
    </source>
</reference>
<protein>
    <submittedName>
        <fullName evidence="1">Os05g0591500 protein</fullName>
    </submittedName>
</protein>
<name>A0A0P0WRE8_ORYSJ</name>
<accession>A0A0P0WRE8</accession>
<feature type="non-terminal residue" evidence="1">
    <location>
        <position position="1"/>
    </location>
</feature>
<dbReference type="SMR" id="A0A0P0WRE8"/>
<proteinExistence type="predicted"/>
<dbReference type="Proteomes" id="UP000000763">
    <property type="component" value="Chromosome 5"/>
</dbReference>